<reference evidence="1 2" key="1">
    <citation type="journal article" date="2014" name="Am. J. Bot.">
        <title>Genome assembly and annotation for red clover (Trifolium pratense; Fabaceae).</title>
        <authorList>
            <person name="Istvanek J."/>
            <person name="Jaros M."/>
            <person name="Krenek A."/>
            <person name="Repkova J."/>
        </authorList>
    </citation>
    <scope>NUCLEOTIDE SEQUENCE [LARGE SCALE GENOMIC DNA]</scope>
    <source>
        <strain evidence="2">cv. Tatra</strain>
        <tissue evidence="1">Young leaves</tissue>
    </source>
</reference>
<dbReference type="Proteomes" id="UP000236291">
    <property type="component" value="Unassembled WGS sequence"/>
</dbReference>
<reference evidence="1 2" key="2">
    <citation type="journal article" date="2017" name="Front. Plant Sci.">
        <title>Gene Classification and Mining of Molecular Markers Useful in Red Clover (Trifolium pratense) Breeding.</title>
        <authorList>
            <person name="Istvanek J."/>
            <person name="Dluhosova J."/>
            <person name="Dluhos P."/>
            <person name="Patkova L."/>
            <person name="Nedelnik J."/>
            <person name="Repkova J."/>
        </authorList>
    </citation>
    <scope>NUCLEOTIDE SEQUENCE [LARGE SCALE GENOMIC DNA]</scope>
    <source>
        <strain evidence="2">cv. Tatra</strain>
        <tissue evidence="1">Young leaves</tissue>
    </source>
</reference>
<organism evidence="1 2">
    <name type="scientific">Trifolium pratense</name>
    <name type="common">Red clover</name>
    <dbReference type="NCBI Taxonomy" id="57577"/>
    <lineage>
        <taxon>Eukaryota</taxon>
        <taxon>Viridiplantae</taxon>
        <taxon>Streptophyta</taxon>
        <taxon>Embryophyta</taxon>
        <taxon>Tracheophyta</taxon>
        <taxon>Spermatophyta</taxon>
        <taxon>Magnoliopsida</taxon>
        <taxon>eudicotyledons</taxon>
        <taxon>Gunneridae</taxon>
        <taxon>Pentapetalae</taxon>
        <taxon>rosids</taxon>
        <taxon>fabids</taxon>
        <taxon>Fabales</taxon>
        <taxon>Fabaceae</taxon>
        <taxon>Papilionoideae</taxon>
        <taxon>50 kb inversion clade</taxon>
        <taxon>NPAAA clade</taxon>
        <taxon>Hologalegina</taxon>
        <taxon>IRL clade</taxon>
        <taxon>Trifolieae</taxon>
        <taxon>Trifolium</taxon>
    </lineage>
</organism>
<proteinExistence type="predicted"/>
<sequence>MAQSRLVPEDLIAVSCAMAQRSCAWCKMNFWELDIDLEAAPRRERPAPLRS</sequence>
<dbReference type="EMBL" id="ASHM01219417">
    <property type="protein sequence ID" value="PNX67949.1"/>
    <property type="molecule type" value="Genomic_DNA"/>
</dbReference>
<accession>A0A2K3KNU6</accession>
<name>A0A2K3KNU6_TRIPR</name>
<evidence type="ECO:0000313" key="2">
    <source>
        <dbReference type="Proteomes" id="UP000236291"/>
    </source>
</evidence>
<gene>
    <name evidence="1" type="ORF">L195_g063757</name>
</gene>
<dbReference type="AlphaFoldDB" id="A0A2K3KNU6"/>
<evidence type="ECO:0000313" key="1">
    <source>
        <dbReference type="EMBL" id="PNX67949.1"/>
    </source>
</evidence>
<comment type="caution">
    <text evidence="1">The sequence shown here is derived from an EMBL/GenBank/DDBJ whole genome shotgun (WGS) entry which is preliminary data.</text>
</comment>
<protein>
    <submittedName>
        <fullName evidence="1">Uncharacterized protein</fullName>
    </submittedName>
</protein>
<feature type="non-terminal residue" evidence="1">
    <location>
        <position position="51"/>
    </location>
</feature>